<evidence type="ECO:0000313" key="3">
    <source>
        <dbReference type="Proteomes" id="UP000601435"/>
    </source>
</evidence>
<dbReference type="GO" id="GO:0006508">
    <property type="term" value="P:proteolysis"/>
    <property type="evidence" value="ECO:0007669"/>
    <property type="project" value="InterPro"/>
</dbReference>
<dbReference type="OrthoDB" id="443318at2759"/>
<comment type="similarity">
    <text evidence="1">Belongs to the peptidase S10 family.</text>
</comment>
<dbReference type="SUPFAM" id="SSF53474">
    <property type="entry name" value="alpha/beta-Hydrolases"/>
    <property type="match status" value="1"/>
</dbReference>
<dbReference type="PANTHER" id="PTHR11802:SF201">
    <property type="entry name" value="CARBOXYPEPTIDASE"/>
    <property type="match status" value="1"/>
</dbReference>
<dbReference type="Proteomes" id="UP000601435">
    <property type="component" value="Unassembled WGS sequence"/>
</dbReference>
<dbReference type="PRINTS" id="PR00724">
    <property type="entry name" value="CRBOXYPTASEC"/>
</dbReference>
<dbReference type="AlphaFoldDB" id="A0A812MDK3"/>
<protein>
    <submittedName>
        <fullName evidence="2">Ctsa-4.1 protein</fullName>
    </submittedName>
</protein>
<organism evidence="2 3">
    <name type="scientific">Symbiodinium necroappetens</name>
    <dbReference type="NCBI Taxonomy" id="1628268"/>
    <lineage>
        <taxon>Eukaryota</taxon>
        <taxon>Sar</taxon>
        <taxon>Alveolata</taxon>
        <taxon>Dinophyceae</taxon>
        <taxon>Suessiales</taxon>
        <taxon>Symbiodiniaceae</taxon>
        <taxon>Symbiodinium</taxon>
    </lineage>
</organism>
<dbReference type="Pfam" id="PF00450">
    <property type="entry name" value="Peptidase_S10"/>
    <property type="match status" value="1"/>
</dbReference>
<dbReference type="InterPro" id="IPR029058">
    <property type="entry name" value="AB_hydrolase_fold"/>
</dbReference>
<reference evidence="2" key="1">
    <citation type="submission" date="2021-02" db="EMBL/GenBank/DDBJ databases">
        <authorList>
            <person name="Dougan E. K."/>
            <person name="Rhodes N."/>
            <person name="Thang M."/>
            <person name="Chan C."/>
        </authorList>
    </citation>
    <scope>NUCLEOTIDE SEQUENCE</scope>
</reference>
<sequence>MLQENGPLLINATGGLMRNPYAWTKQANLLILESPGGVGYSYCAAMKAGGNCNNTDISTARANRAAVQDFFKKRHSSRFPELKANEFFITGVAVGDPCTDLPSQKESMDMLWYAHKHGFVPDSDFDYLWNNCSARRWEAKITPSLALASDEKCKLLNRQFLATTSRGLSQGWKKAAYINELNLFSDASALDWSLPGTLNYYTAQWMMRADVKAALHVESSPATSWPGYNACNDAPGKPSMIDFYRMIAPKLRTTIVFNGDTDPCVSCEGTRTAIEKVGYAVVSGGHYRPWFYDKTSADIEILKEPLGGKPLFTDGRGRESLSGFLFFVRKPNLFGPNLELQPAGPQFGGHVVDYVPRPVPAASDAAAASCDPPRSTAFPSLPSMAVDTWRKPKSAIALSRNSRAPHSLGLGEVPQFRPQAAVRLLDRLLSGKAFTPLLPSDSELAAMDDDAFDQDQWTDKAEKDVAAANTLSSNLFHTSLALGLWPMMHPRGMEPPASKQMSEMLLDPLLQAIVELLGFGGLRGFLAVCLRWFTVTVCHPLFIRTPFEICQQSTMSTLTDLMAQANEPPTSLQEDPAAAFEHAEVELQLTEFFASPPSSLSLVYLRYVRRLTFLFRWIHVSAECQLGDLPEARHGHVLSAIEEVRHRASDMASAGQQLLSQMPDAGLPSRWGEWLEHVLEARGLPGSHCQQFSCQRRRVSTIWGNILQMLEATVRQLEDIASLAGQLEKFVQDAEVEARPHLVLAGLPGSHSALCRPSLDLSALCWRIETA</sequence>
<evidence type="ECO:0000256" key="1">
    <source>
        <dbReference type="ARBA" id="ARBA00009431"/>
    </source>
</evidence>
<comment type="caution">
    <text evidence="2">The sequence shown here is derived from an EMBL/GenBank/DDBJ whole genome shotgun (WGS) entry which is preliminary data.</text>
</comment>
<dbReference type="EMBL" id="CAJNJA010010997">
    <property type="protein sequence ID" value="CAE7265273.1"/>
    <property type="molecule type" value="Genomic_DNA"/>
</dbReference>
<accession>A0A812MDK3</accession>
<proteinExistence type="inferred from homology"/>
<keyword evidence="3" id="KW-1185">Reference proteome</keyword>
<dbReference type="Gene3D" id="3.40.50.1820">
    <property type="entry name" value="alpha/beta hydrolase"/>
    <property type="match status" value="2"/>
</dbReference>
<dbReference type="GO" id="GO:0004185">
    <property type="term" value="F:serine-type carboxypeptidase activity"/>
    <property type="evidence" value="ECO:0007669"/>
    <property type="project" value="InterPro"/>
</dbReference>
<name>A0A812MDK3_9DINO</name>
<dbReference type="PANTHER" id="PTHR11802">
    <property type="entry name" value="SERINE PROTEASE FAMILY S10 SERINE CARBOXYPEPTIDASE"/>
    <property type="match status" value="1"/>
</dbReference>
<evidence type="ECO:0000313" key="2">
    <source>
        <dbReference type="EMBL" id="CAE7265273.1"/>
    </source>
</evidence>
<gene>
    <name evidence="2" type="primary">ctsa-4.1</name>
    <name evidence="2" type="ORF">SNEC2469_LOCUS6203</name>
</gene>
<dbReference type="InterPro" id="IPR001563">
    <property type="entry name" value="Peptidase_S10"/>
</dbReference>